<dbReference type="SUPFAM" id="SSF53795">
    <property type="entry name" value="PEP carboxykinase-like"/>
    <property type="match status" value="1"/>
</dbReference>
<gene>
    <name evidence="1" type="ORF">PWYN_08210</name>
</gene>
<organism evidence="1 2">
    <name type="scientific">Paenibacillus wynnii</name>
    <dbReference type="NCBI Taxonomy" id="268407"/>
    <lineage>
        <taxon>Bacteria</taxon>
        <taxon>Bacillati</taxon>
        <taxon>Bacillota</taxon>
        <taxon>Bacilli</taxon>
        <taxon>Bacillales</taxon>
        <taxon>Paenibacillaceae</taxon>
        <taxon>Paenibacillus</taxon>
    </lineage>
</organism>
<accession>A0A098MBB2</accession>
<dbReference type="EMBL" id="JQCR01000002">
    <property type="protein sequence ID" value="KGE19321.1"/>
    <property type="molecule type" value="Genomic_DNA"/>
</dbReference>
<dbReference type="Proteomes" id="UP000029734">
    <property type="component" value="Unassembled WGS sequence"/>
</dbReference>
<dbReference type="InterPro" id="IPR027417">
    <property type="entry name" value="P-loop_NTPase"/>
</dbReference>
<dbReference type="RefSeq" id="WP_036650167.1">
    <property type="nucleotide sequence ID" value="NZ_JQCR01000002.1"/>
</dbReference>
<dbReference type="Gene3D" id="3.40.50.300">
    <property type="entry name" value="P-loop containing nucleotide triphosphate hydrolases"/>
    <property type="match status" value="1"/>
</dbReference>
<sequence>MTNTAQRLSYKAFGLQINSEFPLPELPTCDDPGILGAISVTREELSSKWQEIPKLSSHIGVSSDHEVMFQVPEIAIFSIRDGHSIVVSPFAAADEDCIRLYILGSCMGVLLMQRNILPLHGSAIVVNNKAYALLGQSGAGKSTLASYLMDQGYYMISDDVIPIMLTEGVPLAIPGYPQQKLWEQSLQHLGLQSSEYRPLFKRETKFAVPVHNQFHNEPLPLAGVFELEVKSEGSVAIGPIQGLEKFNTLFNHTYQKLMIDRMGIREWHFSTLARFVNRLPMYRLSRPADGFSAPRQTSLLLEAIYEGVDQ</sequence>
<reference evidence="1 2" key="1">
    <citation type="submission" date="2014-08" db="EMBL/GenBank/DDBJ databases">
        <authorList>
            <person name="den Bakker H.C."/>
        </authorList>
    </citation>
    <scope>NUCLEOTIDE SEQUENCE [LARGE SCALE GENOMIC DNA]</scope>
    <source>
        <strain evidence="1 2">DSM 18334</strain>
    </source>
</reference>
<dbReference type="STRING" id="268407.PWYN_08210"/>
<protein>
    <recommendedName>
        <fullName evidence="3">Aldolase</fullName>
    </recommendedName>
</protein>
<name>A0A098MBB2_9BACL</name>
<dbReference type="eggNOG" id="COG1493">
    <property type="taxonomic scope" value="Bacteria"/>
</dbReference>
<dbReference type="OrthoDB" id="5430844at2"/>
<reference evidence="1 2" key="2">
    <citation type="submission" date="2014-10" db="EMBL/GenBank/DDBJ databases">
        <title>Comparative genomics of the Paenibacillus odorifer group.</title>
        <authorList>
            <person name="Tsai Y.-C."/>
            <person name="Martin N."/>
            <person name="Korlach J."/>
            <person name="Wiedmann M."/>
        </authorList>
    </citation>
    <scope>NUCLEOTIDE SEQUENCE [LARGE SCALE GENOMIC DNA]</scope>
    <source>
        <strain evidence="1 2">DSM 18334</strain>
    </source>
</reference>
<evidence type="ECO:0000313" key="1">
    <source>
        <dbReference type="EMBL" id="KGE19321.1"/>
    </source>
</evidence>
<dbReference type="AlphaFoldDB" id="A0A098MBB2"/>
<keyword evidence="2" id="KW-1185">Reference proteome</keyword>
<evidence type="ECO:0000313" key="2">
    <source>
        <dbReference type="Proteomes" id="UP000029734"/>
    </source>
</evidence>
<evidence type="ECO:0008006" key="3">
    <source>
        <dbReference type="Google" id="ProtNLM"/>
    </source>
</evidence>
<comment type="caution">
    <text evidence="1">The sequence shown here is derived from an EMBL/GenBank/DDBJ whole genome shotgun (WGS) entry which is preliminary data.</text>
</comment>
<proteinExistence type="predicted"/>